<comment type="cofactor">
    <cofactor evidence="5">
        <name>Fe(2+)</name>
        <dbReference type="ChEBI" id="CHEBI:29033"/>
    </cofactor>
    <text evidence="5">Binds 1 Fe(2+) ion per subunit.</text>
</comment>
<protein>
    <submittedName>
        <fullName evidence="6">Uncharacterized protein</fullName>
    </submittedName>
</protein>
<reference evidence="6" key="1">
    <citation type="submission" date="2020-06" db="EMBL/GenBank/DDBJ databases">
        <authorList>
            <person name="Li T."/>
            <person name="Hu X."/>
            <person name="Zhang T."/>
            <person name="Song X."/>
            <person name="Zhang H."/>
            <person name="Dai N."/>
            <person name="Sheng W."/>
            <person name="Hou X."/>
            <person name="Wei L."/>
        </authorList>
    </citation>
    <scope>NUCLEOTIDE SEQUENCE</scope>
    <source>
        <strain evidence="6">KEN8</strain>
        <tissue evidence="6">Leaf</tissue>
    </source>
</reference>
<evidence type="ECO:0000256" key="1">
    <source>
        <dbReference type="ARBA" id="ARBA00006787"/>
    </source>
</evidence>
<dbReference type="EMBL" id="JACGWM010000005">
    <property type="protein sequence ID" value="KAL0372828.1"/>
    <property type="molecule type" value="Genomic_DNA"/>
</dbReference>
<evidence type="ECO:0000256" key="5">
    <source>
        <dbReference type="PIRSR" id="PIRSR604294-1"/>
    </source>
</evidence>
<proteinExistence type="inferred from homology"/>
<sequence length="276" mass="30251">MATSCSYYAFPPMISCTAESRPPRFGLPRPSTSSSSAAYKSNFGPVEEIGKAVRATAVHGSIPHDFPEGVHESSSWSTKIGGSIFGKSNNIWVEGEGMLHALYFNKDHSSDGSSWTTFYNNKYVTTDTLELEKQRKKPVFLPATEGDPPAVLSAFLLNLFGVPNKNMSNTNVFEHAGKLYAVSENDVAPYEIDIHTLETLGTWDHGIAQSWNRPSTSHPKRAPYTDELVTIGTDARKPYLVVGVISVTALFEESQDLLPATSHLSQISAYDTRNTL</sequence>
<keyword evidence="2 5" id="KW-0479">Metal-binding</keyword>
<reference evidence="6" key="2">
    <citation type="journal article" date="2024" name="Plant">
        <title>Genomic evolution and insights into agronomic trait innovations of Sesamum species.</title>
        <authorList>
            <person name="Miao H."/>
            <person name="Wang L."/>
            <person name="Qu L."/>
            <person name="Liu H."/>
            <person name="Sun Y."/>
            <person name="Le M."/>
            <person name="Wang Q."/>
            <person name="Wei S."/>
            <person name="Zheng Y."/>
            <person name="Lin W."/>
            <person name="Duan Y."/>
            <person name="Cao H."/>
            <person name="Xiong S."/>
            <person name="Wang X."/>
            <person name="Wei L."/>
            <person name="Li C."/>
            <person name="Ma Q."/>
            <person name="Ju M."/>
            <person name="Zhao R."/>
            <person name="Li G."/>
            <person name="Mu C."/>
            <person name="Tian Q."/>
            <person name="Mei H."/>
            <person name="Zhang T."/>
            <person name="Gao T."/>
            <person name="Zhang H."/>
        </authorList>
    </citation>
    <scope>NUCLEOTIDE SEQUENCE</scope>
    <source>
        <strain evidence="6">KEN8</strain>
    </source>
</reference>
<dbReference type="InterPro" id="IPR004294">
    <property type="entry name" value="Carotenoid_Oase"/>
</dbReference>
<dbReference type="AlphaFoldDB" id="A0AAW2QYV1"/>
<evidence type="ECO:0000313" key="6">
    <source>
        <dbReference type="EMBL" id="KAL0372828.1"/>
    </source>
</evidence>
<feature type="binding site" evidence="5">
    <location>
        <position position="218"/>
    </location>
    <ligand>
        <name>Fe cation</name>
        <dbReference type="ChEBI" id="CHEBI:24875"/>
        <note>catalytic</note>
    </ligand>
</feature>
<dbReference type="PANTHER" id="PTHR10543">
    <property type="entry name" value="BETA-CAROTENE DIOXYGENASE"/>
    <property type="match status" value="1"/>
</dbReference>
<dbReference type="Pfam" id="PF03055">
    <property type="entry name" value="RPE65"/>
    <property type="match status" value="1"/>
</dbReference>
<organism evidence="6">
    <name type="scientific">Sesamum calycinum</name>
    <dbReference type="NCBI Taxonomy" id="2727403"/>
    <lineage>
        <taxon>Eukaryota</taxon>
        <taxon>Viridiplantae</taxon>
        <taxon>Streptophyta</taxon>
        <taxon>Embryophyta</taxon>
        <taxon>Tracheophyta</taxon>
        <taxon>Spermatophyta</taxon>
        <taxon>Magnoliopsida</taxon>
        <taxon>eudicotyledons</taxon>
        <taxon>Gunneridae</taxon>
        <taxon>Pentapetalae</taxon>
        <taxon>asterids</taxon>
        <taxon>lamiids</taxon>
        <taxon>Lamiales</taxon>
        <taxon>Pedaliaceae</taxon>
        <taxon>Sesamum</taxon>
    </lineage>
</organism>
<gene>
    <name evidence="6" type="ORF">Scaly_0964400</name>
</gene>
<name>A0AAW2QYV1_9LAMI</name>
<comment type="similarity">
    <text evidence="1">Belongs to the carotenoid oxygenase family.</text>
</comment>
<dbReference type="GO" id="GO:0010436">
    <property type="term" value="F:carotenoid dioxygenase activity"/>
    <property type="evidence" value="ECO:0007669"/>
    <property type="project" value="TreeGrafter"/>
</dbReference>
<keyword evidence="3" id="KW-0560">Oxidoreductase</keyword>
<dbReference type="PANTHER" id="PTHR10543:SF142">
    <property type="entry name" value="OS06G0162550 PROTEIN"/>
    <property type="match status" value="1"/>
</dbReference>
<evidence type="ECO:0000256" key="4">
    <source>
        <dbReference type="ARBA" id="ARBA00023004"/>
    </source>
</evidence>
<dbReference type="GO" id="GO:0009570">
    <property type="term" value="C:chloroplast stroma"/>
    <property type="evidence" value="ECO:0007669"/>
    <property type="project" value="TreeGrafter"/>
</dbReference>
<dbReference type="GO" id="GO:0016121">
    <property type="term" value="P:carotene catabolic process"/>
    <property type="evidence" value="ECO:0007669"/>
    <property type="project" value="TreeGrafter"/>
</dbReference>
<evidence type="ECO:0000256" key="2">
    <source>
        <dbReference type="ARBA" id="ARBA00022723"/>
    </source>
</evidence>
<accession>A0AAW2QYV1</accession>
<keyword evidence="3" id="KW-0223">Dioxygenase</keyword>
<evidence type="ECO:0000256" key="3">
    <source>
        <dbReference type="ARBA" id="ARBA00022964"/>
    </source>
</evidence>
<keyword evidence="4 5" id="KW-0408">Iron</keyword>
<dbReference type="GO" id="GO:0046872">
    <property type="term" value="F:metal ion binding"/>
    <property type="evidence" value="ECO:0007669"/>
    <property type="project" value="UniProtKB-KW"/>
</dbReference>
<comment type="caution">
    <text evidence="6">The sequence shown here is derived from an EMBL/GenBank/DDBJ whole genome shotgun (WGS) entry which is preliminary data.</text>
</comment>